<accession>A0ACA9NZW0</accession>
<comment type="caution">
    <text evidence="1">The sequence shown here is derived from an EMBL/GenBank/DDBJ whole genome shotgun (WGS) entry which is preliminary data.</text>
</comment>
<evidence type="ECO:0000313" key="2">
    <source>
        <dbReference type="Proteomes" id="UP000789366"/>
    </source>
</evidence>
<gene>
    <name evidence="1" type="ORF">SPELUC_LOCUS10281</name>
</gene>
<reference evidence="1" key="1">
    <citation type="submission" date="2021-06" db="EMBL/GenBank/DDBJ databases">
        <authorList>
            <person name="Kallberg Y."/>
            <person name="Tangrot J."/>
            <person name="Rosling A."/>
        </authorList>
    </citation>
    <scope>NUCLEOTIDE SEQUENCE</scope>
    <source>
        <strain evidence="1">28 12/20/2015</strain>
    </source>
</reference>
<feature type="non-terminal residue" evidence="1">
    <location>
        <position position="1"/>
    </location>
</feature>
<proteinExistence type="predicted"/>
<organism evidence="1 2">
    <name type="scientific">Cetraspora pellucida</name>
    <dbReference type="NCBI Taxonomy" id="1433469"/>
    <lineage>
        <taxon>Eukaryota</taxon>
        <taxon>Fungi</taxon>
        <taxon>Fungi incertae sedis</taxon>
        <taxon>Mucoromycota</taxon>
        <taxon>Glomeromycotina</taxon>
        <taxon>Glomeromycetes</taxon>
        <taxon>Diversisporales</taxon>
        <taxon>Gigasporaceae</taxon>
        <taxon>Cetraspora</taxon>
    </lineage>
</organism>
<feature type="non-terminal residue" evidence="1">
    <location>
        <position position="302"/>
    </location>
</feature>
<name>A0ACA9NZW0_9GLOM</name>
<protein>
    <submittedName>
        <fullName evidence="1">6806_t:CDS:1</fullName>
    </submittedName>
</protein>
<keyword evidence="2" id="KW-1185">Reference proteome</keyword>
<dbReference type="EMBL" id="CAJVPW010018771">
    <property type="protein sequence ID" value="CAG8683353.1"/>
    <property type="molecule type" value="Genomic_DNA"/>
</dbReference>
<dbReference type="Proteomes" id="UP000789366">
    <property type="component" value="Unassembled WGS sequence"/>
</dbReference>
<evidence type="ECO:0000313" key="1">
    <source>
        <dbReference type="EMBL" id="CAG8683353.1"/>
    </source>
</evidence>
<sequence length="302" mass="35376">SILSFEEMAEISEDQESSEAGELYVGKSFISWDKVTLFLDEFCKQHGFDYRTYNSCKTAFPENQHNTQSWHVLSPDTAHLLPQFRKLTKPMLAEIKFWTLEGNIMASQQYQLLLSKYKRNIVKKDLYNAINHFRRQKLPTINDACNLLNDLLAKKARDSEWVIEYQIDPLTRALTYLFWMELHQVQLYTRYGSVKSIPGFKNILNICTKAKKCRQNVIQAPASQQKSMPYISLPNIYNTVFMNVDTEICTFITMLIVNKIREQINYSFLYYAKESVKYAALEEDEEVDCKTLCLDKIFNLPQ</sequence>